<feature type="region of interest" description="Disordered" evidence="1">
    <location>
        <begin position="1"/>
        <end position="22"/>
    </location>
</feature>
<organism evidence="2 3">
    <name type="scientific">Populus alba x Populus x berolinensis</name>
    <dbReference type="NCBI Taxonomy" id="444605"/>
    <lineage>
        <taxon>Eukaryota</taxon>
        <taxon>Viridiplantae</taxon>
        <taxon>Streptophyta</taxon>
        <taxon>Embryophyta</taxon>
        <taxon>Tracheophyta</taxon>
        <taxon>Spermatophyta</taxon>
        <taxon>Magnoliopsida</taxon>
        <taxon>eudicotyledons</taxon>
        <taxon>Gunneridae</taxon>
        <taxon>Pentapetalae</taxon>
        <taxon>rosids</taxon>
        <taxon>fabids</taxon>
        <taxon>Malpighiales</taxon>
        <taxon>Salicaceae</taxon>
        <taxon>Saliceae</taxon>
        <taxon>Populus</taxon>
    </lineage>
</organism>
<evidence type="ECO:0000313" key="2">
    <source>
        <dbReference type="EMBL" id="KAJ6989528.1"/>
    </source>
</evidence>
<comment type="caution">
    <text evidence="2">The sequence shown here is derived from an EMBL/GenBank/DDBJ whole genome shotgun (WGS) entry which is preliminary data.</text>
</comment>
<dbReference type="Proteomes" id="UP001164929">
    <property type="component" value="Chromosome 8"/>
</dbReference>
<feature type="compositionally biased region" description="Polar residues" evidence="1">
    <location>
        <begin position="11"/>
        <end position="22"/>
    </location>
</feature>
<evidence type="ECO:0000313" key="3">
    <source>
        <dbReference type="Proteomes" id="UP001164929"/>
    </source>
</evidence>
<reference evidence="2" key="1">
    <citation type="journal article" date="2023" name="Mol. Ecol. Resour.">
        <title>Chromosome-level genome assembly of a triploid poplar Populus alba 'Berolinensis'.</title>
        <authorList>
            <person name="Chen S."/>
            <person name="Yu Y."/>
            <person name="Wang X."/>
            <person name="Wang S."/>
            <person name="Zhang T."/>
            <person name="Zhou Y."/>
            <person name="He R."/>
            <person name="Meng N."/>
            <person name="Wang Y."/>
            <person name="Liu W."/>
            <person name="Liu Z."/>
            <person name="Liu J."/>
            <person name="Guo Q."/>
            <person name="Huang H."/>
            <person name="Sederoff R.R."/>
            <person name="Wang G."/>
            <person name="Qu G."/>
            <person name="Chen S."/>
        </authorList>
    </citation>
    <scope>NUCLEOTIDE SEQUENCE</scope>
    <source>
        <strain evidence="2">SC-2020</strain>
    </source>
</reference>
<dbReference type="AlphaFoldDB" id="A0AAD6QFS4"/>
<name>A0AAD6QFS4_9ROSI</name>
<accession>A0AAD6QFS4</accession>
<dbReference type="EMBL" id="JAQIZT010000008">
    <property type="protein sequence ID" value="KAJ6989528.1"/>
    <property type="molecule type" value="Genomic_DNA"/>
</dbReference>
<evidence type="ECO:0000256" key="1">
    <source>
        <dbReference type="SAM" id="MobiDB-lite"/>
    </source>
</evidence>
<sequence length="60" mass="6663">MTDYALPGSSPPEQSNGSVPSTLQYRTTIDRIEQLLVNGLSVVSLVSVSKALQWDRRQWS</sequence>
<gene>
    <name evidence="2" type="ORF">NC653_022184</name>
</gene>
<proteinExistence type="predicted"/>
<protein>
    <submittedName>
        <fullName evidence="2">Uncharacterized protein</fullName>
    </submittedName>
</protein>
<keyword evidence="3" id="KW-1185">Reference proteome</keyword>